<dbReference type="EMBL" id="GIIL01008175">
    <property type="protein sequence ID" value="NOV51901.1"/>
    <property type="molecule type" value="Transcribed_RNA"/>
</dbReference>
<evidence type="ECO:0000256" key="1">
    <source>
        <dbReference type="SAM" id="Phobius"/>
    </source>
</evidence>
<protein>
    <submittedName>
        <fullName evidence="2">Putative secreted protein</fullName>
    </submittedName>
</protein>
<keyword evidence="1" id="KW-0472">Membrane</keyword>
<sequence>MTRLLVLIFMTLCNQMWKGSSMTQLIQIFWNQIFILVMFSLCKVKVIAKMFQIHVVVQVRVVCRFYLVLRAVQLYQHYMKI</sequence>
<keyword evidence="1" id="KW-0812">Transmembrane</keyword>
<name>A0A6M2E3C0_XENCH</name>
<reference evidence="2" key="1">
    <citation type="submission" date="2020-03" db="EMBL/GenBank/DDBJ databases">
        <title>Transcriptomic Profiling of the Digestive Tract of the Rat Flea, Xenopsylla cheopis, Following Blood Feeding and Infection with Yersinia pestis.</title>
        <authorList>
            <person name="Bland D.M."/>
            <person name="Martens C.A."/>
            <person name="Virtaneva K."/>
            <person name="Kanakabandi K."/>
            <person name="Long D."/>
            <person name="Rosenke R."/>
            <person name="Saturday G.A."/>
            <person name="Hoyt F.H."/>
            <person name="Bruno D.P."/>
            <person name="Ribeiro J.M.C."/>
            <person name="Hinnebusch J."/>
        </authorList>
    </citation>
    <scope>NUCLEOTIDE SEQUENCE</scope>
</reference>
<evidence type="ECO:0000313" key="2">
    <source>
        <dbReference type="EMBL" id="NOV51901.1"/>
    </source>
</evidence>
<accession>A0A6M2E3C0</accession>
<organism evidence="2">
    <name type="scientific">Xenopsylla cheopis</name>
    <name type="common">Oriental rat flea</name>
    <name type="synonym">Pulex cheopis</name>
    <dbReference type="NCBI Taxonomy" id="163159"/>
    <lineage>
        <taxon>Eukaryota</taxon>
        <taxon>Metazoa</taxon>
        <taxon>Ecdysozoa</taxon>
        <taxon>Arthropoda</taxon>
        <taxon>Hexapoda</taxon>
        <taxon>Insecta</taxon>
        <taxon>Pterygota</taxon>
        <taxon>Neoptera</taxon>
        <taxon>Endopterygota</taxon>
        <taxon>Siphonaptera</taxon>
        <taxon>Pulicidae</taxon>
        <taxon>Xenopsyllinae</taxon>
        <taxon>Xenopsylla</taxon>
    </lineage>
</organism>
<feature type="transmembrane region" description="Helical" evidence="1">
    <location>
        <begin position="25"/>
        <end position="42"/>
    </location>
</feature>
<proteinExistence type="predicted"/>
<dbReference type="AlphaFoldDB" id="A0A6M2E3C0"/>
<keyword evidence="1" id="KW-1133">Transmembrane helix</keyword>